<dbReference type="Gene3D" id="2.40.180.10">
    <property type="entry name" value="Catalase core domain"/>
    <property type="match status" value="1"/>
</dbReference>
<protein>
    <recommendedName>
        <fullName evidence="1">Catalase core domain-containing protein</fullName>
    </recommendedName>
</protein>
<dbReference type="InterPro" id="IPR018028">
    <property type="entry name" value="Catalase"/>
</dbReference>
<dbReference type="SUPFAM" id="SSF56634">
    <property type="entry name" value="Heme-dependent catalase-like"/>
    <property type="match status" value="1"/>
</dbReference>
<sequence length="332" mass="35489">MPLPSDPATIESAKDVLGSLKDLAGGPHPGIRPAHAKGLLVTGRFVPTPAAAALSRAPHLTNPDGTPVIVRFSSSTGFPTLPDSDPNGNPRGIALRFVLAETPRRKHTDIVAHSVPFFPAATSAETVAFFRALRNIGTDPDTFNALVAAHPATQAFLAAPKPTPVSFANEAFYSVTAFKFINAEGKETYVRYRIVPVAGHATLDAETAKAKPAEFLYDGVREQLAGSAGKASPIHYRLVVQVARDGDVTDDNTVHWPEEGPDARELVDLGLVTLDALYEDQDKGSNRSDADEQKYLIFDPIPRVDGVEASADPLLELRAAVYLISGKERRAA</sequence>
<keyword evidence="3" id="KW-1185">Reference proteome</keyword>
<dbReference type="SMART" id="SM01060">
    <property type="entry name" value="Catalase"/>
    <property type="match status" value="1"/>
</dbReference>
<dbReference type="PROSITE" id="PS51402">
    <property type="entry name" value="CATALASE_3"/>
    <property type="match status" value="1"/>
</dbReference>
<dbReference type="Proteomes" id="UP001642405">
    <property type="component" value="Unassembled WGS sequence"/>
</dbReference>
<dbReference type="InterPro" id="IPR011614">
    <property type="entry name" value="Catalase_core"/>
</dbReference>
<comment type="caution">
    <text evidence="2">The sequence shown here is derived from an EMBL/GenBank/DDBJ whole genome shotgun (WGS) entry which is preliminary data.</text>
</comment>
<proteinExistence type="predicted"/>
<accession>A0ABP0BFM0</accession>
<evidence type="ECO:0000313" key="3">
    <source>
        <dbReference type="Proteomes" id="UP001642405"/>
    </source>
</evidence>
<dbReference type="InterPro" id="IPR024168">
    <property type="entry name" value="Catalase_SrpA-type_pred"/>
</dbReference>
<dbReference type="PANTHER" id="PTHR11465:SF62">
    <property type="entry name" value="CATALASE T"/>
    <property type="match status" value="1"/>
</dbReference>
<dbReference type="PANTHER" id="PTHR11465">
    <property type="entry name" value="CATALASE"/>
    <property type="match status" value="1"/>
</dbReference>
<dbReference type="PIRSF" id="PIRSF000296">
    <property type="entry name" value="SrpA"/>
    <property type="match status" value="1"/>
</dbReference>
<organism evidence="2 3">
    <name type="scientific">Sporothrix curviconia</name>
    <dbReference type="NCBI Taxonomy" id="1260050"/>
    <lineage>
        <taxon>Eukaryota</taxon>
        <taxon>Fungi</taxon>
        <taxon>Dikarya</taxon>
        <taxon>Ascomycota</taxon>
        <taxon>Pezizomycotina</taxon>
        <taxon>Sordariomycetes</taxon>
        <taxon>Sordariomycetidae</taxon>
        <taxon>Ophiostomatales</taxon>
        <taxon>Ophiostomataceae</taxon>
        <taxon>Sporothrix</taxon>
    </lineage>
</organism>
<dbReference type="EMBL" id="CAWUHB010000015">
    <property type="protein sequence ID" value="CAK7218395.1"/>
    <property type="molecule type" value="Genomic_DNA"/>
</dbReference>
<dbReference type="CDD" id="cd08153">
    <property type="entry name" value="srpA_like"/>
    <property type="match status" value="1"/>
</dbReference>
<dbReference type="Pfam" id="PF00199">
    <property type="entry name" value="Catalase"/>
    <property type="match status" value="1"/>
</dbReference>
<reference evidence="2 3" key="1">
    <citation type="submission" date="2024-01" db="EMBL/GenBank/DDBJ databases">
        <authorList>
            <person name="Allen C."/>
            <person name="Tagirdzhanova G."/>
        </authorList>
    </citation>
    <scope>NUCLEOTIDE SEQUENCE [LARGE SCALE GENOMIC DNA]</scope>
</reference>
<evidence type="ECO:0000259" key="1">
    <source>
        <dbReference type="SMART" id="SM01060"/>
    </source>
</evidence>
<feature type="domain" description="Catalase core" evidence="1">
    <location>
        <begin position="9"/>
        <end position="331"/>
    </location>
</feature>
<evidence type="ECO:0000313" key="2">
    <source>
        <dbReference type="EMBL" id="CAK7218395.1"/>
    </source>
</evidence>
<dbReference type="InterPro" id="IPR020835">
    <property type="entry name" value="Catalase_sf"/>
</dbReference>
<name>A0ABP0BFM0_9PEZI</name>
<dbReference type="Gene3D" id="1.20.1280.120">
    <property type="match status" value="1"/>
</dbReference>
<gene>
    <name evidence="2" type="ORF">SCUCBS95973_003469</name>
</gene>